<sequence length="34" mass="4116">MYIHDINDNCSRCNVRFHFFSSCSEFSYCYLISL</sequence>
<evidence type="ECO:0000313" key="1">
    <source>
        <dbReference type="EMBL" id="JAD51003.1"/>
    </source>
</evidence>
<reference evidence="1" key="2">
    <citation type="journal article" date="2015" name="Data Brief">
        <title>Shoot transcriptome of the giant reed, Arundo donax.</title>
        <authorList>
            <person name="Barrero R.A."/>
            <person name="Guerrero F.D."/>
            <person name="Moolhuijzen P."/>
            <person name="Goolsby J.A."/>
            <person name="Tidwell J."/>
            <person name="Bellgard S.E."/>
            <person name="Bellgard M.I."/>
        </authorList>
    </citation>
    <scope>NUCLEOTIDE SEQUENCE</scope>
    <source>
        <tissue evidence="1">Shoot tissue taken approximately 20 cm above the soil surface</tissue>
    </source>
</reference>
<dbReference type="EMBL" id="GBRH01246892">
    <property type="protein sequence ID" value="JAD51003.1"/>
    <property type="molecule type" value="Transcribed_RNA"/>
</dbReference>
<reference evidence="1" key="1">
    <citation type="submission" date="2014-09" db="EMBL/GenBank/DDBJ databases">
        <authorList>
            <person name="Magalhaes I.L.F."/>
            <person name="Oliveira U."/>
            <person name="Santos F.R."/>
            <person name="Vidigal T.H.D.A."/>
            <person name="Brescovit A.D."/>
            <person name="Santos A.J."/>
        </authorList>
    </citation>
    <scope>NUCLEOTIDE SEQUENCE</scope>
    <source>
        <tissue evidence="1">Shoot tissue taken approximately 20 cm above the soil surface</tissue>
    </source>
</reference>
<name>A0A0A9AMA8_ARUDO</name>
<organism evidence="1">
    <name type="scientific">Arundo donax</name>
    <name type="common">Giant reed</name>
    <name type="synonym">Donax arundinaceus</name>
    <dbReference type="NCBI Taxonomy" id="35708"/>
    <lineage>
        <taxon>Eukaryota</taxon>
        <taxon>Viridiplantae</taxon>
        <taxon>Streptophyta</taxon>
        <taxon>Embryophyta</taxon>
        <taxon>Tracheophyta</taxon>
        <taxon>Spermatophyta</taxon>
        <taxon>Magnoliopsida</taxon>
        <taxon>Liliopsida</taxon>
        <taxon>Poales</taxon>
        <taxon>Poaceae</taxon>
        <taxon>PACMAD clade</taxon>
        <taxon>Arundinoideae</taxon>
        <taxon>Arundineae</taxon>
        <taxon>Arundo</taxon>
    </lineage>
</organism>
<accession>A0A0A9AMA8</accession>
<dbReference type="AlphaFoldDB" id="A0A0A9AMA8"/>
<protein>
    <submittedName>
        <fullName evidence="1">Uncharacterized protein</fullName>
    </submittedName>
</protein>
<proteinExistence type="predicted"/>